<sequence length="136" mass="15800">MKQRLICIIKYAWKRPNQDLVDRGITNNLVIDYNNNKYKWKDIPSVFDKIKPMADTKTSKGKIFFTSMLGTEDSKDLDDTTLFTTYNLITTELILKLRIKSLGLDNQIQVLGKGYFINQQLNNIKRLVNIAKQIVL</sequence>
<keyword evidence="2" id="KW-1185">Reference proteome</keyword>
<name>X6L922_RETFI</name>
<protein>
    <submittedName>
        <fullName evidence="1">Uncharacterized protein</fullName>
    </submittedName>
</protein>
<feature type="non-terminal residue" evidence="1">
    <location>
        <position position="136"/>
    </location>
</feature>
<dbReference type="AlphaFoldDB" id="X6L922"/>
<organism evidence="1 2">
    <name type="scientific">Reticulomyxa filosa</name>
    <dbReference type="NCBI Taxonomy" id="46433"/>
    <lineage>
        <taxon>Eukaryota</taxon>
        <taxon>Sar</taxon>
        <taxon>Rhizaria</taxon>
        <taxon>Retaria</taxon>
        <taxon>Foraminifera</taxon>
        <taxon>Monothalamids</taxon>
        <taxon>Reticulomyxidae</taxon>
        <taxon>Reticulomyxa</taxon>
    </lineage>
</organism>
<dbReference type="Proteomes" id="UP000023152">
    <property type="component" value="Unassembled WGS sequence"/>
</dbReference>
<accession>X6L922</accession>
<comment type="caution">
    <text evidence="1">The sequence shown here is derived from an EMBL/GenBank/DDBJ whole genome shotgun (WGS) entry which is preliminary data.</text>
</comment>
<evidence type="ECO:0000313" key="1">
    <source>
        <dbReference type="EMBL" id="ETN98008.1"/>
    </source>
</evidence>
<gene>
    <name evidence="1" type="ORF">RFI_39514</name>
</gene>
<dbReference type="EMBL" id="ASPP01047938">
    <property type="protein sequence ID" value="ETN98008.1"/>
    <property type="molecule type" value="Genomic_DNA"/>
</dbReference>
<evidence type="ECO:0000313" key="2">
    <source>
        <dbReference type="Proteomes" id="UP000023152"/>
    </source>
</evidence>
<reference evidence="1 2" key="1">
    <citation type="journal article" date="2013" name="Curr. Biol.">
        <title>The Genome of the Foraminiferan Reticulomyxa filosa.</title>
        <authorList>
            <person name="Glockner G."/>
            <person name="Hulsmann N."/>
            <person name="Schleicher M."/>
            <person name="Noegel A.A."/>
            <person name="Eichinger L."/>
            <person name="Gallinger C."/>
            <person name="Pawlowski J."/>
            <person name="Sierra R."/>
            <person name="Euteneuer U."/>
            <person name="Pillet L."/>
            <person name="Moustafa A."/>
            <person name="Platzer M."/>
            <person name="Groth M."/>
            <person name="Szafranski K."/>
            <person name="Schliwa M."/>
        </authorList>
    </citation>
    <scope>NUCLEOTIDE SEQUENCE [LARGE SCALE GENOMIC DNA]</scope>
</reference>
<proteinExistence type="predicted"/>